<dbReference type="OrthoDB" id="9409434at2759"/>
<reference evidence="1 2" key="1">
    <citation type="journal article" date="2013" name="Nature">
        <title>The zebrafish reference genome sequence and its relationship to the human genome.</title>
        <authorList>
            <consortium name="Genome Reference Consortium Zebrafish"/>
            <person name="Howe K."/>
            <person name="Clark M.D."/>
            <person name="Torroja C.F."/>
            <person name="Torrance J."/>
            <person name="Berthelot C."/>
            <person name="Muffato M."/>
            <person name="Collins J.E."/>
            <person name="Humphray S."/>
            <person name="McLaren K."/>
            <person name="Matthews L."/>
            <person name="McLaren S."/>
            <person name="Sealy I."/>
            <person name="Caccamo M."/>
            <person name="Churcher C."/>
            <person name="Scott C."/>
            <person name="Barrett J.C."/>
            <person name="Koch R."/>
            <person name="Rauch G.J."/>
            <person name="White S."/>
            <person name="Chow W."/>
            <person name="Kilian B."/>
            <person name="Quintais L.T."/>
            <person name="Guerra-Assuncao J.A."/>
            <person name="Zhou Y."/>
            <person name="Gu Y."/>
            <person name="Yen J."/>
            <person name="Vogel J.H."/>
            <person name="Eyre T."/>
            <person name="Redmond S."/>
            <person name="Banerjee R."/>
            <person name="Chi J."/>
            <person name="Fu B."/>
            <person name="Langley E."/>
            <person name="Maguire S.F."/>
            <person name="Laird G.K."/>
            <person name="Lloyd D."/>
            <person name="Kenyon E."/>
            <person name="Donaldson S."/>
            <person name="Sehra H."/>
            <person name="Almeida-King J."/>
            <person name="Loveland J."/>
            <person name="Trevanion S."/>
            <person name="Jones M."/>
            <person name="Quail M."/>
            <person name="Willey D."/>
            <person name="Hunt A."/>
            <person name="Burton J."/>
            <person name="Sims S."/>
            <person name="McLay K."/>
            <person name="Plumb B."/>
            <person name="Davis J."/>
            <person name="Clee C."/>
            <person name="Oliver K."/>
            <person name="Clark R."/>
            <person name="Riddle C."/>
            <person name="Elliot D."/>
            <person name="Eliott D."/>
            <person name="Threadgold G."/>
            <person name="Harden G."/>
            <person name="Ware D."/>
            <person name="Begum S."/>
            <person name="Mortimore B."/>
            <person name="Mortimer B."/>
            <person name="Kerry G."/>
            <person name="Heath P."/>
            <person name="Phillimore B."/>
            <person name="Tracey A."/>
            <person name="Corby N."/>
            <person name="Dunn M."/>
            <person name="Johnson C."/>
            <person name="Wood J."/>
            <person name="Clark S."/>
            <person name="Pelan S."/>
            <person name="Griffiths G."/>
            <person name="Smith M."/>
            <person name="Glithero R."/>
            <person name="Howden P."/>
            <person name="Barker N."/>
            <person name="Lloyd C."/>
            <person name="Stevens C."/>
            <person name="Harley J."/>
            <person name="Holt K."/>
            <person name="Panagiotidis G."/>
            <person name="Lovell J."/>
            <person name="Beasley H."/>
            <person name="Henderson C."/>
            <person name="Gordon D."/>
            <person name="Auger K."/>
            <person name="Wright D."/>
            <person name="Collins J."/>
            <person name="Raisen C."/>
            <person name="Dyer L."/>
            <person name="Leung K."/>
            <person name="Robertson L."/>
            <person name="Ambridge K."/>
            <person name="Leongamornlert D."/>
            <person name="McGuire S."/>
            <person name="Gilderthorp R."/>
            <person name="Griffiths C."/>
            <person name="Manthravadi D."/>
            <person name="Nichol S."/>
            <person name="Barker G."/>
            <person name="Whitehead S."/>
            <person name="Kay M."/>
            <person name="Brown J."/>
            <person name="Murnane C."/>
            <person name="Gray E."/>
            <person name="Humphries M."/>
            <person name="Sycamore N."/>
            <person name="Barker D."/>
            <person name="Saunders D."/>
            <person name="Wallis J."/>
            <person name="Babbage A."/>
            <person name="Hammond S."/>
            <person name="Mashreghi-Mohammadi M."/>
            <person name="Barr L."/>
            <person name="Martin S."/>
            <person name="Wray P."/>
            <person name="Ellington A."/>
            <person name="Matthews N."/>
            <person name="Ellwood M."/>
            <person name="Woodmansey R."/>
            <person name="Clark G."/>
            <person name="Cooper J."/>
            <person name="Cooper J."/>
            <person name="Tromans A."/>
            <person name="Grafham D."/>
            <person name="Skuce C."/>
            <person name="Pandian R."/>
            <person name="Andrews R."/>
            <person name="Harrison E."/>
            <person name="Kimberley A."/>
            <person name="Garnett J."/>
            <person name="Fosker N."/>
            <person name="Hall R."/>
            <person name="Garner P."/>
            <person name="Kelly D."/>
            <person name="Bird C."/>
            <person name="Palmer S."/>
            <person name="Gehring I."/>
            <person name="Berger A."/>
            <person name="Dooley C.M."/>
            <person name="Ersan-Urun Z."/>
            <person name="Eser C."/>
            <person name="Geiger H."/>
            <person name="Geisler M."/>
            <person name="Karotki L."/>
            <person name="Kirn A."/>
            <person name="Konantz J."/>
            <person name="Konantz M."/>
            <person name="Oberlander M."/>
            <person name="Rudolph-Geiger S."/>
            <person name="Teucke M."/>
            <person name="Lanz C."/>
            <person name="Raddatz G."/>
            <person name="Osoegawa K."/>
            <person name="Zhu B."/>
            <person name="Rapp A."/>
            <person name="Widaa S."/>
            <person name="Langford C."/>
            <person name="Yang F."/>
            <person name="Schuster S.C."/>
            <person name="Carter N.P."/>
            <person name="Harrow J."/>
            <person name="Ning Z."/>
            <person name="Herrero J."/>
            <person name="Searle S.M."/>
            <person name="Enright A."/>
            <person name="Geisler R."/>
            <person name="Plasterk R.H."/>
            <person name="Lee C."/>
            <person name="Westerfield M."/>
            <person name="de Jong P.J."/>
            <person name="Zon L.I."/>
            <person name="Postlethwait J.H."/>
            <person name="Nusslein-Volhard C."/>
            <person name="Hubbard T.J."/>
            <person name="Roest Crollius H."/>
            <person name="Rogers J."/>
            <person name="Stemple D.L."/>
        </authorList>
    </citation>
    <scope>NUCLEOTIDE SEQUENCE [LARGE SCALE GENOMIC DNA]</scope>
    <source>
        <strain evidence="1">Tuebingen</strain>
    </source>
</reference>
<evidence type="ECO:0000313" key="2">
    <source>
        <dbReference type="Proteomes" id="UP000000437"/>
    </source>
</evidence>
<reference evidence="1" key="2">
    <citation type="submission" date="2015-06" db="UniProtKB">
        <authorList>
            <consortium name="Ensembl"/>
        </authorList>
    </citation>
    <scope>IDENTIFICATION</scope>
    <source>
        <strain evidence="1">Tuebingen</strain>
    </source>
</reference>
<dbReference type="RefSeq" id="XP_009302657.1">
    <property type="nucleotide sequence ID" value="XM_009304382.4"/>
</dbReference>
<dbReference type="EMBL" id="FQ377903">
    <property type="status" value="NOT_ANNOTATED_CDS"/>
    <property type="molecule type" value="Genomic_DNA"/>
</dbReference>
<dbReference type="GeneID" id="103911589"/>
<dbReference type="KEGG" id="dre:103911589"/>
<dbReference type="Proteomes" id="UP000000437">
    <property type="component" value="Chromosome 9"/>
</dbReference>
<dbReference type="AlphaFoldDB" id="A0A0G2KSF3"/>
<dbReference type="Ensembl" id="ENSDART00000160435.2">
    <property type="protein sequence ID" value="ENSDARP00000135339.1"/>
    <property type="gene ID" value="ENSDARG00000100150.2"/>
</dbReference>
<evidence type="ECO:0000313" key="1">
    <source>
        <dbReference type="Ensembl" id="ENSDARP00000135339"/>
    </source>
</evidence>
<evidence type="ECO:0000313" key="3">
    <source>
        <dbReference type="RefSeq" id="XP_009302657.1"/>
    </source>
</evidence>
<gene>
    <name evidence="1 3" type="primary">LOC103911589</name>
</gene>
<proteinExistence type="predicted"/>
<reference evidence="3" key="3">
    <citation type="submission" date="2025-04" db="UniProtKB">
        <authorList>
            <consortium name="RefSeq"/>
        </authorList>
    </citation>
    <scope>IDENTIFICATION</scope>
    <source>
        <strain evidence="3">Tuebingen</strain>
    </source>
</reference>
<dbReference type="OMA" id="CYMRSTN"/>
<protein>
    <submittedName>
        <fullName evidence="1">Uncharacterized LOC103911589</fullName>
    </submittedName>
</protein>
<name>A0A0G2KSF3_DANRE</name>
<dbReference type="Bgee" id="ENSDARG00000100150">
    <property type="expression patterns" value="Expressed in mature ovarian follicle and 20 other cell types or tissues"/>
</dbReference>
<accession>A0A8M3B2D1</accession>
<accession>A0A0G2KSF3</accession>
<sequence>MQGIVPRSRTPGTDLCGLNSFCYIIRSDLGCYMRCKDFSLRSNLTVLSLHPACTDGNHYLGYEDKFFYIIKKSSYRRVTDLTTDSGSVVYSLHPNCQGGDHYLSASGTFYIIFQEKGTYRRTTDLHTDADAEERELHPGCRSGVYFWGLPELCCLLTADSQWGVQFRTTPDLSTEEHQEFSVHPDALNFIPGGLTVTKGPAFCIWENIESVTNNSKTAVSWQKKLKRRIGYDKHKFSQITLNWKMFPADEYQDLLMLILKRELYFSNRKSYYNKTENDSWRDVSEAEDQLAFELKPGESLYVWQYQLGFGKETVLFCRDLKIEAKPHRPSFARD</sequence>
<dbReference type="GeneTree" id="ENSGT01030000234859"/>
<keyword evidence="2" id="KW-1185">Reference proteome</keyword>
<organism evidence="1">
    <name type="scientific">Danio rerio</name>
    <name type="common">Zebrafish</name>
    <name type="synonym">Brachydanio rerio</name>
    <dbReference type="NCBI Taxonomy" id="7955"/>
    <lineage>
        <taxon>Eukaryota</taxon>
        <taxon>Metazoa</taxon>
        <taxon>Chordata</taxon>
        <taxon>Craniata</taxon>
        <taxon>Vertebrata</taxon>
        <taxon>Euteleostomi</taxon>
        <taxon>Actinopterygii</taxon>
        <taxon>Neopterygii</taxon>
        <taxon>Teleostei</taxon>
        <taxon>Ostariophysi</taxon>
        <taxon>Cypriniformes</taxon>
        <taxon>Danionidae</taxon>
        <taxon>Danioninae</taxon>
        <taxon>Danio</taxon>
    </lineage>
</organism>